<protein>
    <recommendedName>
        <fullName evidence="7">Phospholipase B-like</fullName>
        <ecNumber evidence="7">3.1.1.-</ecNumber>
    </recommendedName>
</protein>
<reference evidence="8" key="2">
    <citation type="submission" date="2021-09" db="EMBL/GenBank/DDBJ databases">
        <authorList>
            <person name="Jia N."/>
            <person name="Wang J."/>
            <person name="Shi W."/>
            <person name="Du L."/>
            <person name="Sun Y."/>
            <person name="Zhan W."/>
            <person name="Jiang J."/>
            <person name="Wang Q."/>
            <person name="Zhang B."/>
            <person name="Ji P."/>
            <person name="Sakyi L.B."/>
            <person name="Cui X."/>
            <person name="Yuan T."/>
            <person name="Jiang B."/>
            <person name="Yang W."/>
            <person name="Lam T.T.-Y."/>
            <person name="Chang Q."/>
            <person name="Ding S."/>
            <person name="Wang X."/>
            <person name="Zhu J."/>
            <person name="Ruan X."/>
            <person name="Zhao L."/>
            <person name="Wei J."/>
            <person name="Que T."/>
            <person name="Du C."/>
            <person name="Cheng J."/>
            <person name="Dai P."/>
            <person name="Han X."/>
            <person name="Huang E."/>
            <person name="Gao Y."/>
            <person name="Liu J."/>
            <person name="Shao H."/>
            <person name="Ye R."/>
            <person name="Li L."/>
            <person name="Wei W."/>
            <person name="Wang X."/>
            <person name="Wang C."/>
            <person name="Huo Q."/>
            <person name="Li W."/>
            <person name="Guo W."/>
            <person name="Chen H."/>
            <person name="Chen S."/>
            <person name="Zhou L."/>
            <person name="Zhou L."/>
            <person name="Ni X."/>
            <person name="Tian J."/>
            <person name="Zhou Y."/>
            <person name="Sheng Y."/>
            <person name="Liu T."/>
            <person name="Pan Y."/>
            <person name="Xia L."/>
            <person name="Li J."/>
            <person name="Zhao F."/>
            <person name="Cao W."/>
        </authorList>
    </citation>
    <scope>NUCLEOTIDE SEQUENCE</scope>
    <source>
        <strain evidence="8">Rmic-2018</strain>
        <tissue evidence="8">Larvae</tissue>
    </source>
</reference>
<dbReference type="PANTHER" id="PTHR12370">
    <property type="entry name" value="PHOSPHOLIPASE B-RELATED"/>
    <property type="match status" value="1"/>
</dbReference>
<evidence type="ECO:0000256" key="2">
    <source>
        <dbReference type="ARBA" id="ARBA00022729"/>
    </source>
</evidence>
<sequence length="572" mass="65529">MRHPPAFTGSLLLHCFVTGIFVAGEATECRWAYAVPELGTSRLLIYDGKPPAATHIDGAPLLAPVAWANFRDDIQISGWAYLEVESSPNATDEVQAYAAGALEAYLTRYLMEAQWENMFAHYCDSQKEFCLKLYDFLQKNLDYSRLNEKRLRATDPYWNMVHLQMRQLHGLNDAFENATLDTSQELTNVSRALLFSLVGDFIDLEAALRRPEDLYSLSLVPACSALIKVVGNNEDLYVGHDAWFLYKSMLRIQKKYTFPWHYLSGNTELEGIIPGHTITMSSYAGKLVSLDDFYLTSAGLAVTETSIDNSNPDLYLLLDPEVAPLTWVRTMVATRLATSGREWVDLFARDNSGTTRYYYNNFKISNRPPIAKKKQKRCCAYFLNTTHGITRQHDVSDILRKQSYWPSYNVAYFDDIFVISGQTALVEKYGDYYSYEKTARANIFRRDHVNVTDLGSMTWLMRYNDYTNDPFSRCNCTPPYNPVYAISSRYDLLDPKGEYDVPRMYRRPVGGIDMKFTTYDKFKRLQFIAISGPTGFQVPAFEWSTSGFNDSHIGHPDRWQFDPVENVWGSCM</sequence>
<dbReference type="GO" id="GO:0004620">
    <property type="term" value="F:phospholipase activity"/>
    <property type="evidence" value="ECO:0007669"/>
    <property type="project" value="InterPro"/>
</dbReference>
<dbReference type="VEuPathDB" id="VectorBase:LOC119163194"/>
<dbReference type="EC" id="3.1.1.-" evidence="7"/>
<gene>
    <name evidence="8" type="ORF">HPB51_017783</name>
</gene>
<feature type="signal peptide" evidence="7">
    <location>
        <begin position="1"/>
        <end position="26"/>
    </location>
</feature>
<keyword evidence="5 7" id="KW-0443">Lipid metabolism</keyword>
<evidence type="ECO:0000256" key="1">
    <source>
        <dbReference type="ARBA" id="ARBA00007835"/>
    </source>
</evidence>
<organism evidence="8 9">
    <name type="scientific">Rhipicephalus microplus</name>
    <name type="common">Cattle tick</name>
    <name type="synonym">Boophilus microplus</name>
    <dbReference type="NCBI Taxonomy" id="6941"/>
    <lineage>
        <taxon>Eukaryota</taxon>
        <taxon>Metazoa</taxon>
        <taxon>Ecdysozoa</taxon>
        <taxon>Arthropoda</taxon>
        <taxon>Chelicerata</taxon>
        <taxon>Arachnida</taxon>
        <taxon>Acari</taxon>
        <taxon>Parasitiformes</taxon>
        <taxon>Ixodida</taxon>
        <taxon>Ixodoidea</taxon>
        <taxon>Ixodidae</taxon>
        <taxon>Rhipicephalinae</taxon>
        <taxon>Rhipicephalus</taxon>
        <taxon>Boophilus</taxon>
    </lineage>
</organism>
<dbReference type="GO" id="GO:0009395">
    <property type="term" value="P:phospholipid catabolic process"/>
    <property type="evidence" value="ECO:0007669"/>
    <property type="project" value="TreeGrafter"/>
</dbReference>
<proteinExistence type="inferred from homology"/>
<evidence type="ECO:0000313" key="8">
    <source>
        <dbReference type="EMBL" id="KAH8031510.1"/>
    </source>
</evidence>
<evidence type="ECO:0000256" key="7">
    <source>
        <dbReference type="RuleBase" id="RU364138"/>
    </source>
</evidence>
<evidence type="ECO:0000256" key="3">
    <source>
        <dbReference type="ARBA" id="ARBA00022801"/>
    </source>
</evidence>
<keyword evidence="9" id="KW-1185">Reference proteome</keyword>
<comment type="function">
    <text evidence="7">Putative phospholipase.</text>
</comment>
<dbReference type="EMBL" id="JABSTU010000005">
    <property type="protein sequence ID" value="KAH8031510.1"/>
    <property type="molecule type" value="Genomic_DNA"/>
</dbReference>
<evidence type="ECO:0000256" key="4">
    <source>
        <dbReference type="ARBA" id="ARBA00022963"/>
    </source>
</evidence>
<accession>A0A9J6EB06</accession>
<feature type="chain" id="PRO_5039962271" description="Phospholipase B-like" evidence="7">
    <location>
        <begin position="27"/>
        <end position="572"/>
    </location>
</feature>
<dbReference type="PANTHER" id="PTHR12370:SF3">
    <property type="entry name" value="PHOSPHOLIPASE B-LIKE 2-RELATED"/>
    <property type="match status" value="1"/>
</dbReference>
<dbReference type="AlphaFoldDB" id="A0A9J6EB06"/>
<name>A0A9J6EB06_RHIMP</name>
<dbReference type="Pfam" id="PF04916">
    <property type="entry name" value="Phospholip_B"/>
    <property type="match status" value="1"/>
</dbReference>
<comment type="similarity">
    <text evidence="1 7">Belongs to the phospholipase B-like family.</text>
</comment>
<reference evidence="8" key="1">
    <citation type="journal article" date="2020" name="Cell">
        <title>Large-Scale Comparative Analyses of Tick Genomes Elucidate Their Genetic Diversity and Vector Capacities.</title>
        <authorList>
            <consortium name="Tick Genome and Microbiome Consortium (TIGMIC)"/>
            <person name="Jia N."/>
            <person name="Wang J."/>
            <person name="Shi W."/>
            <person name="Du L."/>
            <person name="Sun Y."/>
            <person name="Zhan W."/>
            <person name="Jiang J.F."/>
            <person name="Wang Q."/>
            <person name="Zhang B."/>
            <person name="Ji P."/>
            <person name="Bell-Sakyi L."/>
            <person name="Cui X.M."/>
            <person name="Yuan T.T."/>
            <person name="Jiang B.G."/>
            <person name="Yang W.F."/>
            <person name="Lam T.T."/>
            <person name="Chang Q.C."/>
            <person name="Ding S.J."/>
            <person name="Wang X.J."/>
            <person name="Zhu J.G."/>
            <person name="Ruan X.D."/>
            <person name="Zhao L."/>
            <person name="Wei J.T."/>
            <person name="Ye R.Z."/>
            <person name="Que T.C."/>
            <person name="Du C.H."/>
            <person name="Zhou Y.H."/>
            <person name="Cheng J.X."/>
            <person name="Dai P.F."/>
            <person name="Guo W.B."/>
            <person name="Han X.H."/>
            <person name="Huang E.J."/>
            <person name="Li L.F."/>
            <person name="Wei W."/>
            <person name="Gao Y.C."/>
            <person name="Liu J.Z."/>
            <person name="Shao H.Z."/>
            <person name="Wang X."/>
            <person name="Wang C.C."/>
            <person name="Yang T.C."/>
            <person name="Huo Q.B."/>
            <person name="Li W."/>
            <person name="Chen H.Y."/>
            <person name="Chen S.E."/>
            <person name="Zhou L.G."/>
            <person name="Ni X.B."/>
            <person name="Tian J.H."/>
            <person name="Sheng Y."/>
            <person name="Liu T."/>
            <person name="Pan Y.S."/>
            <person name="Xia L.Y."/>
            <person name="Li J."/>
            <person name="Zhao F."/>
            <person name="Cao W.C."/>
        </authorList>
    </citation>
    <scope>NUCLEOTIDE SEQUENCE</scope>
    <source>
        <strain evidence="8">Rmic-2018</strain>
    </source>
</reference>
<keyword evidence="3 7" id="KW-0378">Hydrolase</keyword>
<dbReference type="GO" id="GO:0005576">
    <property type="term" value="C:extracellular region"/>
    <property type="evidence" value="ECO:0007669"/>
    <property type="project" value="TreeGrafter"/>
</dbReference>
<keyword evidence="4 7" id="KW-0442">Lipid degradation</keyword>
<dbReference type="Proteomes" id="UP000821866">
    <property type="component" value="Chromosome 3"/>
</dbReference>
<evidence type="ECO:0000256" key="6">
    <source>
        <dbReference type="ARBA" id="ARBA00023180"/>
    </source>
</evidence>
<evidence type="ECO:0000256" key="5">
    <source>
        <dbReference type="ARBA" id="ARBA00023098"/>
    </source>
</evidence>
<keyword evidence="6" id="KW-0325">Glycoprotein</keyword>
<dbReference type="InterPro" id="IPR007000">
    <property type="entry name" value="PLipase_B-like"/>
</dbReference>
<dbReference type="Gene3D" id="3.60.60.30">
    <property type="match status" value="1"/>
</dbReference>
<keyword evidence="2 7" id="KW-0732">Signal</keyword>
<comment type="caution">
    <text evidence="8">The sequence shown here is derived from an EMBL/GenBank/DDBJ whole genome shotgun (WGS) entry which is preliminary data.</text>
</comment>
<evidence type="ECO:0000313" key="9">
    <source>
        <dbReference type="Proteomes" id="UP000821866"/>
    </source>
</evidence>